<evidence type="ECO:0000256" key="1">
    <source>
        <dbReference type="ARBA" id="ARBA00004123"/>
    </source>
</evidence>
<feature type="domain" description="C2H2-type" evidence="11">
    <location>
        <begin position="335"/>
        <end position="362"/>
    </location>
</feature>
<evidence type="ECO:0000256" key="8">
    <source>
        <dbReference type="ARBA" id="ARBA00023242"/>
    </source>
</evidence>
<reference evidence="12" key="1">
    <citation type="submission" date="2013-11" db="EMBL/GenBank/DDBJ databases">
        <authorList>
            <person name="Aslett M."/>
        </authorList>
    </citation>
    <scope>NUCLEOTIDE SEQUENCE [LARGE SCALE GENOMIC DNA]</scope>
    <source>
        <strain evidence="12">Edinburgh</strain>
    </source>
</reference>
<feature type="region of interest" description="Disordered" evidence="10">
    <location>
        <begin position="29"/>
        <end position="58"/>
    </location>
</feature>
<reference evidence="13" key="3">
    <citation type="submission" date="2019-12" db="UniProtKB">
        <authorList>
            <consortium name="WormBaseParasite"/>
        </authorList>
    </citation>
    <scope>IDENTIFICATION</scope>
</reference>
<dbReference type="GO" id="GO:0001227">
    <property type="term" value="F:DNA-binding transcription repressor activity, RNA polymerase II-specific"/>
    <property type="evidence" value="ECO:0007669"/>
    <property type="project" value="TreeGrafter"/>
</dbReference>
<protein>
    <submittedName>
        <fullName evidence="13">C2H2-type domain-containing protein</fullName>
    </submittedName>
</protein>
<keyword evidence="5" id="KW-0862">Zinc</keyword>
<feature type="region of interest" description="Disordered" evidence="10">
    <location>
        <begin position="297"/>
        <end position="322"/>
    </location>
</feature>
<reference evidence="12" key="2">
    <citation type="submission" date="2014-03" db="EMBL/GenBank/DDBJ databases">
        <title>The whipworm genome and dual-species transcriptomics of an intimate host-pathogen interaction.</title>
        <authorList>
            <person name="Foth B.J."/>
            <person name="Tsai I.J."/>
            <person name="Reid A.J."/>
            <person name="Bancroft A.J."/>
            <person name="Nichol S."/>
            <person name="Tracey A."/>
            <person name="Holroyd N."/>
            <person name="Cotton J.A."/>
            <person name="Stanley E.J."/>
            <person name="Zarowiecki M."/>
            <person name="Liu J.Z."/>
            <person name="Huckvale T."/>
            <person name="Cooper P.J."/>
            <person name="Grencis R.K."/>
            <person name="Berriman M."/>
        </authorList>
    </citation>
    <scope>NUCLEOTIDE SEQUENCE [LARGE SCALE GENOMIC DNA]</scope>
    <source>
        <strain evidence="12">Edinburgh</strain>
    </source>
</reference>
<evidence type="ECO:0000256" key="6">
    <source>
        <dbReference type="ARBA" id="ARBA00023015"/>
    </source>
</evidence>
<feature type="domain" description="C2H2-type" evidence="11">
    <location>
        <begin position="265"/>
        <end position="292"/>
    </location>
</feature>
<dbReference type="WBParaSite" id="TMUE_3000012596.1">
    <property type="protein sequence ID" value="TMUE_3000012596.1"/>
    <property type="gene ID" value="WBGene00290498"/>
</dbReference>
<dbReference type="GO" id="GO:0008270">
    <property type="term" value="F:zinc ion binding"/>
    <property type="evidence" value="ECO:0007669"/>
    <property type="project" value="UniProtKB-KW"/>
</dbReference>
<accession>A0A5S6QYY8</accession>
<evidence type="ECO:0000256" key="7">
    <source>
        <dbReference type="ARBA" id="ARBA00023163"/>
    </source>
</evidence>
<organism evidence="12 13">
    <name type="scientific">Trichuris muris</name>
    <name type="common">Mouse whipworm</name>
    <dbReference type="NCBI Taxonomy" id="70415"/>
    <lineage>
        <taxon>Eukaryota</taxon>
        <taxon>Metazoa</taxon>
        <taxon>Ecdysozoa</taxon>
        <taxon>Nematoda</taxon>
        <taxon>Enoplea</taxon>
        <taxon>Dorylaimia</taxon>
        <taxon>Trichinellida</taxon>
        <taxon>Trichuridae</taxon>
        <taxon>Trichuris</taxon>
    </lineage>
</organism>
<dbReference type="InterPro" id="IPR036236">
    <property type="entry name" value="Znf_C2H2_sf"/>
</dbReference>
<dbReference type="GO" id="GO:0000978">
    <property type="term" value="F:RNA polymerase II cis-regulatory region sequence-specific DNA binding"/>
    <property type="evidence" value="ECO:0007669"/>
    <property type="project" value="TreeGrafter"/>
</dbReference>
<feature type="domain" description="C2H2-type" evidence="11">
    <location>
        <begin position="400"/>
        <end position="428"/>
    </location>
</feature>
<feature type="region of interest" description="Disordered" evidence="10">
    <location>
        <begin position="130"/>
        <end position="213"/>
    </location>
</feature>
<feature type="compositionally biased region" description="Polar residues" evidence="10">
    <location>
        <begin position="137"/>
        <end position="148"/>
    </location>
</feature>
<dbReference type="SUPFAM" id="SSF57667">
    <property type="entry name" value="beta-beta-alpha zinc fingers"/>
    <property type="match status" value="1"/>
</dbReference>
<feature type="compositionally biased region" description="Acidic residues" evidence="10">
    <location>
        <begin position="306"/>
        <end position="322"/>
    </location>
</feature>
<comment type="subcellular location">
    <subcellularLocation>
        <location evidence="1">Nucleus</location>
    </subcellularLocation>
</comment>
<evidence type="ECO:0000259" key="11">
    <source>
        <dbReference type="PROSITE" id="PS50157"/>
    </source>
</evidence>
<dbReference type="Proteomes" id="UP000046395">
    <property type="component" value="Unassembled WGS sequence"/>
</dbReference>
<dbReference type="GO" id="GO:0017053">
    <property type="term" value="C:transcription repressor complex"/>
    <property type="evidence" value="ECO:0007669"/>
    <property type="project" value="TreeGrafter"/>
</dbReference>
<evidence type="ECO:0000313" key="12">
    <source>
        <dbReference type="Proteomes" id="UP000046395"/>
    </source>
</evidence>
<evidence type="ECO:0000256" key="5">
    <source>
        <dbReference type="ARBA" id="ARBA00022833"/>
    </source>
</evidence>
<evidence type="ECO:0000313" key="13">
    <source>
        <dbReference type="WBParaSite" id="TMUE_3000012596.1"/>
    </source>
</evidence>
<dbReference type="PROSITE" id="PS50157">
    <property type="entry name" value="ZINC_FINGER_C2H2_2"/>
    <property type="match status" value="3"/>
</dbReference>
<keyword evidence="12" id="KW-1185">Reference proteome</keyword>
<feature type="compositionally biased region" description="Basic and acidic residues" evidence="10">
    <location>
        <begin position="38"/>
        <end position="50"/>
    </location>
</feature>
<evidence type="ECO:0000256" key="10">
    <source>
        <dbReference type="SAM" id="MobiDB-lite"/>
    </source>
</evidence>
<proteinExistence type="predicted"/>
<sequence length="433" mass="48860">MSNMADASRQFLVQRFVEDAQRRYSMQGMKMSFQSSDTDERSSDSGHSDPDGSAAAVQASERAGFPNVHMLNGTLQLAAATLASLGPMHFLQPAAAAAACTLPLLYPHLYQSLLTFPNLDLLRQKVQSSNVEERSKQSVQPKQPTTPKATRKRTGSGDTSMSKKHKLSIKRVPLDEETSSPVSGMYIRDAKDVPPEEMARSQQQKEEEADDESALWVETSEEARAELALIPNLIGDYICCLCKVRYEDAFRLARHKCPRIAHEEYRCPECSKVFSCPANLASHRRWHRPRYKPEAVAETVQRQEYEGDEGDDDNEEADEEQCTNDGMMTAFESIYACELCDRRFESHRLLRAHAIRHTNFAPQQFNNDDQELQCDQPNCHLWFPGKDRLKEHKNGAHPLINCALCGKRMASGPLLVRHIAKHHSAELTARCKD</sequence>
<dbReference type="PANTHER" id="PTHR15065:SF4">
    <property type="entry name" value="LD18634P"/>
    <property type="match status" value="1"/>
</dbReference>
<evidence type="ECO:0000256" key="2">
    <source>
        <dbReference type="ARBA" id="ARBA00022723"/>
    </source>
</evidence>
<dbReference type="Pfam" id="PF00096">
    <property type="entry name" value="zf-C2H2"/>
    <property type="match status" value="2"/>
</dbReference>
<dbReference type="InterPro" id="IPR013087">
    <property type="entry name" value="Znf_C2H2_type"/>
</dbReference>
<evidence type="ECO:0000256" key="9">
    <source>
        <dbReference type="PROSITE-ProRule" id="PRU00042"/>
    </source>
</evidence>
<dbReference type="WBParaSite" id="TMUE_3000012596.2">
    <property type="protein sequence ID" value="TMUE_3000012596.2"/>
    <property type="gene ID" value="WBGene00290498"/>
</dbReference>
<dbReference type="GO" id="GO:0005634">
    <property type="term" value="C:nucleus"/>
    <property type="evidence" value="ECO:0007669"/>
    <property type="project" value="UniProtKB-SubCell"/>
</dbReference>
<keyword evidence="6" id="KW-0805">Transcription regulation</keyword>
<dbReference type="InterPro" id="IPR042972">
    <property type="entry name" value="INSM1/2"/>
</dbReference>
<dbReference type="FunFam" id="3.30.160.60:FF:001896">
    <property type="entry name" value="insulinoma-associated protein 1b"/>
    <property type="match status" value="1"/>
</dbReference>
<keyword evidence="7" id="KW-0804">Transcription</keyword>
<dbReference type="PROSITE" id="PS00028">
    <property type="entry name" value="ZINC_FINGER_C2H2_1"/>
    <property type="match status" value="4"/>
</dbReference>
<dbReference type="GO" id="GO:0030182">
    <property type="term" value="P:neuron differentiation"/>
    <property type="evidence" value="ECO:0007669"/>
    <property type="project" value="TreeGrafter"/>
</dbReference>
<keyword evidence="8" id="KW-0539">Nucleus</keyword>
<dbReference type="Gene3D" id="3.30.160.60">
    <property type="entry name" value="Classic Zinc Finger"/>
    <property type="match status" value="2"/>
</dbReference>
<dbReference type="GO" id="GO:0010564">
    <property type="term" value="P:regulation of cell cycle process"/>
    <property type="evidence" value="ECO:0007669"/>
    <property type="project" value="TreeGrafter"/>
</dbReference>
<dbReference type="SMART" id="SM00355">
    <property type="entry name" value="ZnF_C2H2"/>
    <property type="match status" value="5"/>
</dbReference>
<dbReference type="AlphaFoldDB" id="A0A5S6QYY8"/>
<dbReference type="STRING" id="70415.A0A5S6QYY8"/>
<evidence type="ECO:0000256" key="4">
    <source>
        <dbReference type="ARBA" id="ARBA00022771"/>
    </source>
</evidence>
<keyword evidence="4 9" id="KW-0863">Zinc-finger</keyword>
<feature type="compositionally biased region" description="Basic and acidic residues" evidence="10">
    <location>
        <begin position="188"/>
        <end position="206"/>
    </location>
</feature>
<dbReference type="PANTHER" id="PTHR15065">
    <property type="entry name" value="INSULINOMA-ASSOCIATED 1"/>
    <property type="match status" value="1"/>
</dbReference>
<keyword evidence="2" id="KW-0479">Metal-binding</keyword>
<name>A0A5S6QYY8_TRIMR</name>
<keyword evidence="3" id="KW-0677">Repeat</keyword>
<evidence type="ECO:0000256" key="3">
    <source>
        <dbReference type="ARBA" id="ARBA00022737"/>
    </source>
</evidence>